<evidence type="ECO:0000313" key="5">
    <source>
        <dbReference type="EMBL" id="PIA39090.1"/>
    </source>
</evidence>
<reference evidence="5 6" key="1">
    <citation type="submission" date="2017-09" db="EMBL/GenBank/DDBJ databases">
        <title>WGS assembly of Aquilegia coerulea Goldsmith.</title>
        <authorList>
            <person name="Hodges S."/>
            <person name="Kramer E."/>
            <person name="Nordborg M."/>
            <person name="Tomkins J."/>
            <person name="Borevitz J."/>
            <person name="Derieg N."/>
            <person name="Yan J."/>
            <person name="Mihaltcheva S."/>
            <person name="Hayes R.D."/>
            <person name="Rokhsar D."/>
        </authorList>
    </citation>
    <scope>NUCLEOTIDE SEQUENCE [LARGE SCALE GENOMIC DNA]</scope>
    <source>
        <strain evidence="6">cv. Goldsmith</strain>
    </source>
</reference>
<protein>
    <recommendedName>
        <fullName evidence="4">Phorbol-ester/DAG-type domain-containing protein</fullName>
    </recommendedName>
</protein>
<dbReference type="STRING" id="218851.A0A2G5D6F7"/>
<organism evidence="5 6">
    <name type="scientific">Aquilegia coerulea</name>
    <name type="common">Rocky mountain columbine</name>
    <dbReference type="NCBI Taxonomy" id="218851"/>
    <lineage>
        <taxon>Eukaryota</taxon>
        <taxon>Viridiplantae</taxon>
        <taxon>Streptophyta</taxon>
        <taxon>Embryophyta</taxon>
        <taxon>Tracheophyta</taxon>
        <taxon>Spermatophyta</taxon>
        <taxon>Magnoliopsida</taxon>
        <taxon>Ranunculales</taxon>
        <taxon>Ranunculaceae</taxon>
        <taxon>Thalictroideae</taxon>
        <taxon>Aquilegia</taxon>
    </lineage>
</organism>
<evidence type="ECO:0000256" key="3">
    <source>
        <dbReference type="ARBA" id="ARBA00022833"/>
    </source>
</evidence>
<accession>A0A2G5D6F7</accession>
<dbReference type="Proteomes" id="UP000230069">
    <property type="component" value="Unassembled WGS sequence"/>
</dbReference>
<dbReference type="Pfam" id="PF03107">
    <property type="entry name" value="C1_2"/>
    <property type="match status" value="1"/>
</dbReference>
<dbReference type="PANTHER" id="PTHR46477">
    <property type="entry name" value="CYSTEINE/HISTIDINE-RICH C1 DOMAIN FAMILY PROTEIN"/>
    <property type="match status" value="1"/>
</dbReference>
<dbReference type="EMBL" id="KZ305044">
    <property type="protein sequence ID" value="PIA39090.1"/>
    <property type="molecule type" value="Genomic_DNA"/>
</dbReference>
<dbReference type="SUPFAM" id="SSF57889">
    <property type="entry name" value="Cysteine-rich domain"/>
    <property type="match status" value="1"/>
</dbReference>
<keyword evidence="2" id="KW-0677">Repeat</keyword>
<gene>
    <name evidence="5" type="ORF">AQUCO_02700340v1</name>
</gene>
<dbReference type="InterPro" id="IPR002219">
    <property type="entry name" value="PKC_DAG/PE"/>
</dbReference>
<keyword evidence="1" id="KW-0479">Metal-binding</keyword>
<name>A0A2G5D6F7_AQUCA</name>
<dbReference type="PANTHER" id="PTHR46477:SF5">
    <property type="entry name" value="PHORBOL-ESTER_DAG-TYPE DOMAIN-CONTAINING PROTEIN"/>
    <property type="match status" value="1"/>
</dbReference>
<proteinExistence type="predicted"/>
<evidence type="ECO:0000313" key="6">
    <source>
        <dbReference type="Proteomes" id="UP000230069"/>
    </source>
</evidence>
<dbReference type="Gene3D" id="3.30.60.20">
    <property type="match status" value="1"/>
</dbReference>
<dbReference type="AlphaFoldDB" id="A0A2G5D6F7"/>
<evidence type="ECO:0000256" key="2">
    <source>
        <dbReference type="ARBA" id="ARBA00022737"/>
    </source>
</evidence>
<dbReference type="InterPro" id="IPR004146">
    <property type="entry name" value="DC1"/>
</dbReference>
<evidence type="ECO:0000259" key="4">
    <source>
        <dbReference type="PROSITE" id="PS50081"/>
    </source>
</evidence>
<dbReference type="OrthoDB" id="1841377at2759"/>
<dbReference type="InParanoid" id="A0A2G5D6F7"/>
<dbReference type="PROSITE" id="PS50081">
    <property type="entry name" value="ZF_DAG_PE_2"/>
    <property type="match status" value="1"/>
</dbReference>
<dbReference type="InterPro" id="IPR046349">
    <property type="entry name" value="C1-like_sf"/>
</dbReference>
<keyword evidence="6" id="KW-1185">Reference proteome</keyword>
<evidence type="ECO:0000256" key="1">
    <source>
        <dbReference type="ARBA" id="ARBA00022723"/>
    </source>
</evidence>
<sequence length="241" mass="27457">MKLDEIDHFSHKDNLKQDRNKGPYKCDGCKEPGWGPRYRCEECNYDLHKECAIYSSYMSHPFYKNCSFEFLESPITNNRYCNACGRDVLGFVYHCYATGYDLHPLCANLPCILQADGVELHLHDKLSSRCGKCHNRTLWGKVRGWSYRSSTGYEFHVSCVKKMAVENWEKKYFGEGEKNDLAMEITNPTNLQLTNIRGSNSGKGMISKCWKIAKVVISLLFSILTGDPIGVTTCLIGSLFS</sequence>
<feature type="domain" description="Phorbol-ester/DAG-type" evidence="4">
    <location>
        <begin position="10"/>
        <end position="66"/>
    </location>
</feature>
<keyword evidence="3" id="KW-0862">Zinc</keyword>
<dbReference type="GO" id="GO:0046872">
    <property type="term" value="F:metal ion binding"/>
    <property type="evidence" value="ECO:0007669"/>
    <property type="project" value="UniProtKB-KW"/>
</dbReference>